<evidence type="ECO:0000256" key="3">
    <source>
        <dbReference type="SAM" id="Phobius"/>
    </source>
</evidence>
<dbReference type="PROSITE" id="PS50885">
    <property type="entry name" value="HAMP"/>
    <property type="match status" value="1"/>
</dbReference>
<dbReference type="GO" id="GO:0005886">
    <property type="term" value="C:plasma membrane"/>
    <property type="evidence" value="ECO:0007669"/>
    <property type="project" value="TreeGrafter"/>
</dbReference>
<evidence type="ECO:0000256" key="1">
    <source>
        <dbReference type="ARBA" id="ARBA00029447"/>
    </source>
</evidence>
<dbReference type="Gene3D" id="3.30.450.20">
    <property type="entry name" value="PAS domain"/>
    <property type="match status" value="1"/>
</dbReference>
<proteinExistence type="inferred from homology"/>
<dbReference type="GO" id="GO:0007165">
    <property type="term" value="P:signal transduction"/>
    <property type="evidence" value="ECO:0007669"/>
    <property type="project" value="UniProtKB-KW"/>
</dbReference>
<dbReference type="GO" id="GO:0004888">
    <property type="term" value="F:transmembrane signaling receptor activity"/>
    <property type="evidence" value="ECO:0007669"/>
    <property type="project" value="TreeGrafter"/>
</dbReference>
<dbReference type="GeneID" id="94694575"/>
<dbReference type="InterPro" id="IPR051310">
    <property type="entry name" value="MCP_chemotaxis"/>
</dbReference>
<keyword evidence="3" id="KW-0472">Membrane</keyword>
<feature type="transmembrane region" description="Helical" evidence="3">
    <location>
        <begin position="165"/>
        <end position="186"/>
    </location>
</feature>
<gene>
    <name evidence="7" type="ORF">SAMN05421547_11628</name>
</gene>
<dbReference type="Pfam" id="PF00015">
    <property type="entry name" value="MCPsignal"/>
    <property type="match status" value="1"/>
</dbReference>
<evidence type="ECO:0000259" key="4">
    <source>
        <dbReference type="PROSITE" id="PS50111"/>
    </source>
</evidence>
<feature type="domain" description="Methyl-accepting transducer" evidence="4">
    <location>
        <begin position="282"/>
        <end position="511"/>
    </location>
</feature>
<evidence type="ECO:0000259" key="5">
    <source>
        <dbReference type="PROSITE" id="PS50112"/>
    </source>
</evidence>
<dbReference type="SMART" id="SM00283">
    <property type="entry name" value="MA"/>
    <property type="match status" value="1"/>
</dbReference>
<feature type="domain" description="HAMP" evidence="6">
    <location>
        <begin position="225"/>
        <end position="277"/>
    </location>
</feature>
<dbReference type="CDD" id="cd00130">
    <property type="entry name" value="PAS"/>
    <property type="match status" value="1"/>
</dbReference>
<dbReference type="InterPro" id="IPR004089">
    <property type="entry name" value="MCPsignal_dom"/>
</dbReference>
<name>A0A1H3RM39_9BURK</name>
<organism evidence="7 8">
    <name type="scientific">Delftia lacustris</name>
    <dbReference type="NCBI Taxonomy" id="558537"/>
    <lineage>
        <taxon>Bacteria</taxon>
        <taxon>Pseudomonadati</taxon>
        <taxon>Pseudomonadota</taxon>
        <taxon>Betaproteobacteria</taxon>
        <taxon>Burkholderiales</taxon>
        <taxon>Comamonadaceae</taxon>
        <taxon>Delftia</taxon>
    </lineage>
</organism>
<dbReference type="GO" id="GO:0006935">
    <property type="term" value="P:chemotaxis"/>
    <property type="evidence" value="ECO:0007669"/>
    <property type="project" value="TreeGrafter"/>
</dbReference>
<dbReference type="PANTHER" id="PTHR43531:SF7">
    <property type="entry name" value="AEROTAXIS RECEPTOR"/>
    <property type="match status" value="1"/>
</dbReference>
<protein>
    <submittedName>
        <fullName evidence="7">Methyl-accepting chemotaxis sensory transducer with Pas/Pac sensor</fullName>
    </submittedName>
</protein>
<dbReference type="NCBIfam" id="TIGR00229">
    <property type="entry name" value="sensory_box"/>
    <property type="match status" value="1"/>
</dbReference>
<comment type="similarity">
    <text evidence="1">Belongs to the methyl-accepting chemotaxis (MCP) protein family.</text>
</comment>
<accession>A0A1H3RM39</accession>
<dbReference type="AlphaFoldDB" id="A0A1H3RM39"/>
<dbReference type="InterPro" id="IPR000014">
    <property type="entry name" value="PAS"/>
</dbReference>
<evidence type="ECO:0000259" key="6">
    <source>
        <dbReference type="PROSITE" id="PS50885"/>
    </source>
</evidence>
<dbReference type="RefSeq" id="WP_074923043.1">
    <property type="nucleotide sequence ID" value="NZ_CP141274.1"/>
</dbReference>
<dbReference type="SUPFAM" id="SSF58104">
    <property type="entry name" value="Methyl-accepting chemotaxis protein (MCP) signaling domain"/>
    <property type="match status" value="1"/>
</dbReference>
<keyword evidence="2" id="KW-0807">Transducer</keyword>
<dbReference type="InterPro" id="IPR035965">
    <property type="entry name" value="PAS-like_dom_sf"/>
</dbReference>
<sequence length="531" mass="56977">MRRNVYVTQREYPLNEGETLLSVTDLKGRIVYANDAFIRVSGFEAAELYGKAHSIVRHPDMPAAAFADMWTTIQRGLPWSALVKNRRKNGDHYWVRANASPIRHAGTVVGYLSVRTRPQPCEVQQHAALYEQINAGVRSLGLHRGFPVGRGAAGALQRWWRFRPLAWRAQAMVAGLWLLGSAGLWLPSLQAWASALPLSLTLAEIWPAWLIWSLACVAAGQWLRTRLLMPLAALRGQAQAVASGQQTGEMFTQRTDEIGAIGGAVRQTGLNLVSLVDDIQGKSDQVRRCALAVQKGSTELSDRTEAAAASLEQSAQAMQALACAIERSSAQAGEAARRARHGVDMAGQSSRMVAQLDQGMRGVARTSDQVGEISSLIDGIAFQTNLLALNAAVEAARAGEHGKGFAVVADEVRGLSQRSAHAARQIKALIEASQQQVAQSCAMAREMGEAMLAVQADMREQLLLAEGMQAASQAQAGGVQQVQAAVQQLEQMTQHNATLARDTIGHAQQLAGQAQALEAAASVFHGKGPSA</sequence>
<dbReference type="EMBL" id="FNPE01000016">
    <property type="protein sequence ID" value="SDZ26746.1"/>
    <property type="molecule type" value="Genomic_DNA"/>
</dbReference>
<dbReference type="Proteomes" id="UP000183417">
    <property type="component" value="Unassembled WGS sequence"/>
</dbReference>
<keyword evidence="3" id="KW-1133">Transmembrane helix</keyword>
<evidence type="ECO:0000313" key="7">
    <source>
        <dbReference type="EMBL" id="SDZ26746.1"/>
    </source>
</evidence>
<dbReference type="PROSITE" id="PS50112">
    <property type="entry name" value="PAS"/>
    <property type="match status" value="1"/>
</dbReference>
<dbReference type="Gene3D" id="1.10.287.950">
    <property type="entry name" value="Methyl-accepting chemotaxis protein"/>
    <property type="match status" value="1"/>
</dbReference>
<evidence type="ECO:0000256" key="2">
    <source>
        <dbReference type="PROSITE-ProRule" id="PRU00284"/>
    </source>
</evidence>
<keyword evidence="3" id="KW-0812">Transmembrane</keyword>
<evidence type="ECO:0000313" key="8">
    <source>
        <dbReference type="Proteomes" id="UP000183417"/>
    </source>
</evidence>
<dbReference type="InterPro" id="IPR013655">
    <property type="entry name" value="PAS_fold_3"/>
</dbReference>
<dbReference type="PROSITE" id="PS50111">
    <property type="entry name" value="CHEMOTAXIS_TRANSDUC_2"/>
    <property type="match status" value="1"/>
</dbReference>
<dbReference type="SUPFAM" id="SSF55785">
    <property type="entry name" value="PYP-like sensor domain (PAS domain)"/>
    <property type="match status" value="1"/>
</dbReference>
<dbReference type="InterPro" id="IPR003660">
    <property type="entry name" value="HAMP_dom"/>
</dbReference>
<reference evidence="7 8" key="1">
    <citation type="submission" date="2016-10" db="EMBL/GenBank/DDBJ databases">
        <authorList>
            <person name="de Groot N.N."/>
        </authorList>
    </citation>
    <scope>NUCLEOTIDE SEQUENCE [LARGE SCALE GENOMIC DNA]</scope>
    <source>
        <strain evidence="7 8">LMG 24775</strain>
    </source>
</reference>
<dbReference type="PANTHER" id="PTHR43531">
    <property type="entry name" value="PROTEIN ICFG"/>
    <property type="match status" value="1"/>
</dbReference>
<feature type="domain" description="PAS" evidence="5">
    <location>
        <begin position="23"/>
        <end position="60"/>
    </location>
</feature>
<dbReference type="Pfam" id="PF08447">
    <property type="entry name" value="PAS_3"/>
    <property type="match status" value="1"/>
</dbReference>